<organism evidence="2 3">
    <name type="scientific">Trichonephila inaurata madagascariensis</name>
    <dbReference type="NCBI Taxonomy" id="2747483"/>
    <lineage>
        <taxon>Eukaryota</taxon>
        <taxon>Metazoa</taxon>
        <taxon>Ecdysozoa</taxon>
        <taxon>Arthropoda</taxon>
        <taxon>Chelicerata</taxon>
        <taxon>Arachnida</taxon>
        <taxon>Araneae</taxon>
        <taxon>Araneomorphae</taxon>
        <taxon>Entelegynae</taxon>
        <taxon>Araneoidea</taxon>
        <taxon>Nephilidae</taxon>
        <taxon>Trichonephila</taxon>
        <taxon>Trichonephila inaurata</taxon>
    </lineage>
</organism>
<reference evidence="2" key="1">
    <citation type="submission" date="2020-08" db="EMBL/GenBank/DDBJ databases">
        <title>Multicomponent nature underlies the extraordinary mechanical properties of spider dragline silk.</title>
        <authorList>
            <person name="Kono N."/>
            <person name="Nakamura H."/>
            <person name="Mori M."/>
            <person name="Yoshida Y."/>
            <person name="Ohtoshi R."/>
            <person name="Malay A.D."/>
            <person name="Moran D.A.P."/>
            <person name="Tomita M."/>
            <person name="Numata K."/>
            <person name="Arakawa K."/>
        </authorList>
    </citation>
    <scope>NUCLEOTIDE SEQUENCE</scope>
</reference>
<evidence type="ECO:0000313" key="3">
    <source>
        <dbReference type="Proteomes" id="UP000886998"/>
    </source>
</evidence>
<keyword evidence="3" id="KW-1185">Reference proteome</keyword>
<dbReference type="OrthoDB" id="6432285at2759"/>
<dbReference type="EMBL" id="BMAV01022809">
    <property type="protein sequence ID" value="GFY78070.1"/>
    <property type="molecule type" value="Genomic_DNA"/>
</dbReference>
<sequence length="168" mass="19951">MRKSLLIAGGRLMDNPQDFDIKATQRLTEHCPFIVSRHFMYRFNAIMKFMLNKNQVLNSCITDYWWRIEFQNRGSPHVVWVEGYTSFDTEERLHQLNQECSYDLPPETSELHDFIKKSQLHKHTYTCYKNSSKSPTCRFCFPKNNVLKLVSCLIHQTNLFVMEAESVF</sequence>
<name>A0A8X6YRV3_9ARAC</name>
<proteinExistence type="predicted"/>
<dbReference type="Pfam" id="PF14214">
    <property type="entry name" value="Helitron_like_N"/>
    <property type="match status" value="1"/>
</dbReference>
<protein>
    <submittedName>
        <fullName evidence="2">Helitron_like_N domain-containing protein</fullName>
    </submittedName>
</protein>
<dbReference type="Proteomes" id="UP000886998">
    <property type="component" value="Unassembled WGS sequence"/>
</dbReference>
<comment type="caution">
    <text evidence="2">The sequence shown here is derived from an EMBL/GenBank/DDBJ whole genome shotgun (WGS) entry which is preliminary data.</text>
</comment>
<dbReference type="AlphaFoldDB" id="A0A8X6YRV3"/>
<dbReference type="InterPro" id="IPR025476">
    <property type="entry name" value="Helitron_helicase-like"/>
</dbReference>
<evidence type="ECO:0000313" key="2">
    <source>
        <dbReference type="EMBL" id="GFY78070.1"/>
    </source>
</evidence>
<evidence type="ECO:0000259" key="1">
    <source>
        <dbReference type="Pfam" id="PF14214"/>
    </source>
</evidence>
<accession>A0A8X6YRV3</accession>
<gene>
    <name evidence="2" type="primary">EVAR_68414_1</name>
    <name evidence="2" type="ORF">TNIN_173651</name>
</gene>
<feature type="domain" description="Helitron helicase-like" evidence="1">
    <location>
        <begin position="26"/>
        <end position="78"/>
    </location>
</feature>